<gene>
    <name evidence="9" type="ORF">MJA45_21420</name>
</gene>
<name>A0AA96LBR1_9BACL</name>
<dbReference type="SMART" id="SM00387">
    <property type="entry name" value="HATPase_c"/>
    <property type="match status" value="1"/>
</dbReference>
<dbReference type="Gene3D" id="6.10.340.10">
    <property type="match status" value="1"/>
</dbReference>
<dbReference type="AlphaFoldDB" id="A0AA96LBR1"/>
<dbReference type="GO" id="GO:0000155">
    <property type="term" value="F:phosphorelay sensor kinase activity"/>
    <property type="evidence" value="ECO:0007669"/>
    <property type="project" value="InterPro"/>
</dbReference>
<organism evidence="9 10">
    <name type="scientific">Paenibacillus aurantius</name>
    <dbReference type="NCBI Taxonomy" id="2918900"/>
    <lineage>
        <taxon>Bacteria</taxon>
        <taxon>Bacillati</taxon>
        <taxon>Bacillota</taxon>
        <taxon>Bacilli</taxon>
        <taxon>Bacillales</taxon>
        <taxon>Paenibacillaceae</taxon>
        <taxon>Paenibacillus</taxon>
    </lineage>
</organism>
<proteinExistence type="predicted"/>
<evidence type="ECO:0000259" key="8">
    <source>
        <dbReference type="PROSITE" id="PS50885"/>
    </source>
</evidence>
<evidence type="ECO:0000256" key="3">
    <source>
        <dbReference type="ARBA" id="ARBA00022553"/>
    </source>
</evidence>
<evidence type="ECO:0000256" key="2">
    <source>
        <dbReference type="ARBA" id="ARBA00022475"/>
    </source>
</evidence>
<dbReference type="CDD" id="cd06225">
    <property type="entry name" value="HAMP"/>
    <property type="match status" value="1"/>
</dbReference>
<evidence type="ECO:0000256" key="1">
    <source>
        <dbReference type="ARBA" id="ARBA00004651"/>
    </source>
</evidence>
<keyword evidence="7" id="KW-1133">Transmembrane helix</keyword>
<feature type="transmembrane region" description="Helical" evidence="7">
    <location>
        <begin position="286"/>
        <end position="310"/>
    </location>
</feature>
<dbReference type="InterPro" id="IPR036890">
    <property type="entry name" value="HATPase_C_sf"/>
</dbReference>
<dbReference type="KEGG" id="paun:MJA45_21420"/>
<reference evidence="9 10" key="1">
    <citation type="submission" date="2022-02" db="EMBL/GenBank/DDBJ databases">
        <title>Paenibacillus sp. MBLB1776 Whole Genome Shotgun Sequencing.</title>
        <authorList>
            <person name="Hwang C.Y."/>
            <person name="Cho E.-S."/>
            <person name="Seo M.-J."/>
        </authorList>
    </citation>
    <scope>NUCLEOTIDE SEQUENCE [LARGE SCALE GENOMIC DNA]</scope>
    <source>
        <strain evidence="9 10">MBLB1776</strain>
    </source>
</reference>
<dbReference type="InterPro" id="IPR010559">
    <property type="entry name" value="Sig_transdc_His_kin_internal"/>
</dbReference>
<keyword evidence="4 9" id="KW-0808">Transferase</keyword>
<feature type="domain" description="HAMP" evidence="8">
    <location>
        <begin position="311"/>
        <end position="363"/>
    </location>
</feature>
<evidence type="ECO:0000256" key="5">
    <source>
        <dbReference type="ARBA" id="ARBA00022777"/>
    </source>
</evidence>
<keyword evidence="2" id="KW-1003">Cell membrane</keyword>
<evidence type="ECO:0000256" key="7">
    <source>
        <dbReference type="SAM" id="Phobius"/>
    </source>
</evidence>
<accession>A0AA96LBR1</accession>
<comment type="subcellular location">
    <subcellularLocation>
        <location evidence="1">Cell membrane</location>
        <topology evidence="1">Multi-pass membrane protein</topology>
    </subcellularLocation>
</comment>
<dbReference type="PANTHER" id="PTHR34220">
    <property type="entry name" value="SENSOR HISTIDINE KINASE YPDA"/>
    <property type="match status" value="1"/>
</dbReference>
<evidence type="ECO:0000313" key="10">
    <source>
        <dbReference type="Proteomes" id="UP001305702"/>
    </source>
</evidence>
<dbReference type="SMART" id="SM00304">
    <property type="entry name" value="HAMP"/>
    <property type="match status" value="1"/>
</dbReference>
<evidence type="ECO:0000313" key="9">
    <source>
        <dbReference type="EMBL" id="WNQ10159.1"/>
    </source>
</evidence>
<dbReference type="PROSITE" id="PS50885">
    <property type="entry name" value="HAMP"/>
    <property type="match status" value="1"/>
</dbReference>
<dbReference type="GO" id="GO:0005886">
    <property type="term" value="C:plasma membrane"/>
    <property type="evidence" value="ECO:0007669"/>
    <property type="project" value="UniProtKB-SubCell"/>
</dbReference>
<keyword evidence="3" id="KW-0597">Phosphoprotein</keyword>
<keyword evidence="6 7" id="KW-0472">Membrane</keyword>
<dbReference type="InterPro" id="IPR003660">
    <property type="entry name" value="HAMP_dom"/>
</dbReference>
<dbReference type="EMBL" id="CP130318">
    <property type="protein sequence ID" value="WNQ10159.1"/>
    <property type="molecule type" value="Genomic_DNA"/>
</dbReference>
<dbReference type="SUPFAM" id="SSF158472">
    <property type="entry name" value="HAMP domain-like"/>
    <property type="match status" value="1"/>
</dbReference>
<protein>
    <submittedName>
        <fullName evidence="9">Sensor histidine kinase</fullName>
        <ecNumber evidence="9">2.7.13.3</ecNumber>
    </submittedName>
</protein>
<dbReference type="PANTHER" id="PTHR34220:SF7">
    <property type="entry name" value="SENSOR HISTIDINE KINASE YPDA"/>
    <property type="match status" value="1"/>
</dbReference>
<dbReference type="Proteomes" id="UP001305702">
    <property type="component" value="Chromosome"/>
</dbReference>
<evidence type="ECO:0000256" key="4">
    <source>
        <dbReference type="ARBA" id="ARBA00022679"/>
    </source>
</evidence>
<keyword evidence="5 9" id="KW-0418">Kinase</keyword>
<dbReference type="Pfam" id="PF00672">
    <property type="entry name" value="HAMP"/>
    <property type="match status" value="1"/>
</dbReference>
<dbReference type="Pfam" id="PF02518">
    <property type="entry name" value="HATPase_c"/>
    <property type="match status" value="1"/>
</dbReference>
<dbReference type="SUPFAM" id="SSF55874">
    <property type="entry name" value="ATPase domain of HSP90 chaperone/DNA topoisomerase II/histidine kinase"/>
    <property type="match status" value="1"/>
</dbReference>
<dbReference type="RefSeq" id="WP_315603933.1">
    <property type="nucleotide sequence ID" value="NZ_CP130318.1"/>
</dbReference>
<keyword evidence="7" id="KW-0812">Transmembrane</keyword>
<sequence length="600" mass="66936">MWRWLAGSLRRRLSFLLLVSILIPLLFLGGFSYVTSSRAAEAKTKQAGIDTLHQMEAKLKFILSDVENMSLFMIGQRDIQQYLAKPGEDPVERDRVLGLMTNLAGYKDYLTAITLYPSGTKAPLSTATIYESDLTRIADIQRLTGKRWTDPYRIVNYSGSHTVLSFIRPMRGIGTYTDLGSISITLNEQALIRLWNEPQLGDGQGSVMLVNDKGLVVSAADESRVSHPLDALFPGLSSSLTGKVSGAVTYGSGPDKKTVLYYKEPMVGWTLVGLIPYELYSASSRYIVTLTAAAVALAVIAAAGLVLFLVRRVTNPLQTLTRLLSKVDPNEPLPRYPAGSPDEIGRLAESYNRLGRHIEMLKKELIRNETRKKEADLRALQAQINPHFLYNTLSSIHWIALMNEEKRIADMVGALSDFLRFSLNKGKDYCPVHQEIAHIRNYAQVQSIRFPDKFTVDCSVDPDLTEKIMLKLLLQPLVENAMLHGVQRKEGRGTITVMVERKQSRMAFLVLDDGVGMSEEQVSSLRARLEQAGSPEGYPEEELPLSLEGSYGLRNVHERLLLHYGPEAGLKIESRPGAGTRVAFSIPIREEVRHENHDRG</sequence>
<dbReference type="InterPro" id="IPR003594">
    <property type="entry name" value="HATPase_dom"/>
</dbReference>
<dbReference type="Pfam" id="PF06580">
    <property type="entry name" value="His_kinase"/>
    <property type="match status" value="1"/>
</dbReference>
<dbReference type="EC" id="2.7.13.3" evidence="9"/>
<keyword evidence="10" id="KW-1185">Reference proteome</keyword>
<evidence type="ECO:0000256" key="6">
    <source>
        <dbReference type="ARBA" id="ARBA00023136"/>
    </source>
</evidence>
<dbReference type="Gene3D" id="3.30.565.10">
    <property type="entry name" value="Histidine kinase-like ATPase, C-terminal domain"/>
    <property type="match status" value="1"/>
</dbReference>
<dbReference type="InterPro" id="IPR050640">
    <property type="entry name" value="Bact_2-comp_sensor_kinase"/>
</dbReference>